<sequence>MDLVNRICLLSHICKVQYVALEKDGEGEWPEPVVINPLTDQLQLLDIAKCSAQEDLRQFSVPAMQMMSKASSHGQQESCLSRARRTKK</sequence>
<name>A0ACB9EV00_9ASTR</name>
<organism evidence="1 2">
    <name type="scientific">Smallanthus sonchifolius</name>
    <dbReference type="NCBI Taxonomy" id="185202"/>
    <lineage>
        <taxon>Eukaryota</taxon>
        <taxon>Viridiplantae</taxon>
        <taxon>Streptophyta</taxon>
        <taxon>Embryophyta</taxon>
        <taxon>Tracheophyta</taxon>
        <taxon>Spermatophyta</taxon>
        <taxon>Magnoliopsida</taxon>
        <taxon>eudicotyledons</taxon>
        <taxon>Gunneridae</taxon>
        <taxon>Pentapetalae</taxon>
        <taxon>asterids</taxon>
        <taxon>campanulids</taxon>
        <taxon>Asterales</taxon>
        <taxon>Asteraceae</taxon>
        <taxon>Asteroideae</taxon>
        <taxon>Heliantheae alliance</taxon>
        <taxon>Millerieae</taxon>
        <taxon>Smallanthus</taxon>
    </lineage>
</organism>
<gene>
    <name evidence="1" type="ORF">L1987_53119</name>
</gene>
<dbReference type="EMBL" id="CM042034">
    <property type="protein sequence ID" value="KAI3762679.1"/>
    <property type="molecule type" value="Genomic_DNA"/>
</dbReference>
<accession>A0ACB9EV00</accession>
<reference evidence="1 2" key="2">
    <citation type="journal article" date="2022" name="Mol. Ecol. Resour.">
        <title>The genomes of chicory, endive, great burdock and yacon provide insights into Asteraceae paleo-polyploidization history and plant inulin production.</title>
        <authorList>
            <person name="Fan W."/>
            <person name="Wang S."/>
            <person name="Wang H."/>
            <person name="Wang A."/>
            <person name="Jiang F."/>
            <person name="Liu H."/>
            <person name="Zhao H."/>
            <person name="Xu D."/>
            <person name="Zhang Y."/>
        </authorList>
    </citation>
    <scope>NUCLEOTIDE SEQUENCE [LARGE SCALE GENOMIC DNA]</scope>
    <source>
        <strain evidence="2">cv. Yunnan</strain>
        <tissue evidence="1">Leaves</tissue>
    </source>
</reference>
<evidence type="ECO:0000313" key="2">
    <source>
        <dbReference type="Proteomes" id="UP001056120"/>
    </source>
</evidence>
<proteinExistence type="predicted"/>
<dbReference type="Proteomes" id="UP001056120">
    <property type="component" value="Linkage Group LG17"/>
</dbReference>
<protein>
    <submittedName>
        <fullName evidence="1">Uncharacterized protein</fullName>
    </submittedName>
</protein>
<keyword evidence="2" id="KW-1185">Reference proteome</keyword>
<evidence type="ECO:0000313" key="1">
    <source>
        <dbReference type="EMBL" id="KAI3762679.1"/>
    </source>
</evidence>
<comment type="caution">
    <text evidence="1">The sequence shown here is derived from an EMBL/GenBank/DDBJ whole genome shotgun (WGS) entry which is preliminary data.</text>
</comment>
<reference evidence="2" key="1">
    <citation type="journal article" date="2022" name="Mol. Ecol. Resour.">
        <title>The genomes of chicory, endive, great burdock and yacon provide insights into Asteraceae palaeo-polyploidization history and plant inulin production.</title>
        <authorList>
            <person name="Fan W."/>
            <person name="Wang S."/>
            <person name="Wang H."/>
            <person name="Wang A."/>
            <person name="Jiang F."/>
            <person name="Liu H."/>
            <person name="Zhao H."/>
            <person name="Xu D."/>
            <person name="Zhang Y."/>
        </authorList>
    </citation>
    <scope>NUCLEOTIDE SEQUENCE [LARGE SCALE GENOMIC DNA]</scope>
    <source>
        <strain evidence="2">cv. Yunnan</strain>
    </source>
</reference>